<dbReference type="InterPro" id="IPR025877">
    <property type="entry name" value="MobA-like_NTP_Trfase"/>
</dbReference>
<gene>
    <name evidence="3" type="ORF">E6K80_10240</name>
</gene>
<dbReference type="SUPFAM" id="SSF53448">
    <property type="entry name" value="Nucleotide-diphospho-sugar transferases"/>
    <property type="match status" value="1"/>
</dbReference>
<dbReference type="Pfam" id="PF12804">
    <property type="entry name" value="NTP_transf_3"/>
    <property type="match status" value="1"/>
</dbReference>
<feature type="domain" description="MobA-like NTP transferase" evidence="2">
    <location>
        <begin position="5"/>
        <end position="131"/>
    </location>
</feature>
<evidence type="ECO:0000313" key="3">
    <source>
        <dbReference type="EMBL" id="TMQ69900.1"/>
    </source>
</evidence>
<evidence type="ECO:0000259" key="2">
    <source>
        <dbReference type="Pfam" id="PF12804"/>
    </source>
</evidence>
<evidence type="ECO:0000256" key="1">
    <source>
        <dbReference type="ARBA" id="ARBA00022679"/>
    </source>
</evidence>
<accession>A0A538U1X8</accession>
<dbReference type="PANTHER" id="PTHR19136:SF81">
    <property type="entry name" value="MOLYBDENUM COFACTOR GUANYLYLTRANSFERASE"/>
    <property type="match status" value="1"/>
</dbReference>
<dbReference type="InterPro" id="IPR029044">
    <property type="entry name" value="Nucleotide-diphossugar_trans"/>
</dbReference>
<dbReference type="Proteomes" id="UP000319836">
    <property type="component" value="Unassembled WGS sequence"/>
</dbReference>
<evidence type="ECO:0000313" key="4">
    <source>
        <dbReference type="Proteomes" id="UP000319836"/>
    </source>
</evidence>
<sequence>MRTRGVLVAGGLGRRLGLGVPKALVPLRGLPLAMHALRALFPVVSEIVIAAPAGMEIPPPTLAIPVRRVIDRGDGPLGGVVAACEGGGFEHAFVLGADLPFVSSLVPALLDALRSTRARAIVPAPGGRLQPGERSIVRAVERIPPTPWDDTRIDAAGGALALFNVNTLEDLREAERILDRRAIRS</sequence>
<dbReference type="GO" id="GO:0016779">
    <property type="term" value="F:nucleotidyltransferase activity"/>
    <property type="evidence" value="ECO:0007669"/>
    <property type="project" value="TreeGrafter"/>
</dbReference>
<dbReference type="Gene3D" id="3.90.550.10">
    <property type="entry name" value="Spore Coat Polysaccharide Biosynthesis Protein SpsA, Chain A"/>
    <property type="match status" value="1"/>
</dbReference>
<protein>
    <recommendedName>
        <fullName evidence="2">MobA-like NTP transferase domain-containing protein</fullName>
    </recommendedName>
</protein>
<dbReference type="PANTHER" id="PTHR19136">
    <property type="entry name" value="MOLYBDENUM COFACTOR GUANYLYLTRANSFERASE"/>
    <property type="match status" value="1"/>
</dbReference>
<name>A0A538U1X8_UNCEI</name>
<dbReference type="AlphaFoldDB" id="A0A538U1X8"/>
<organism evidence="3 4">
    <name type="scientific">Eiseniibacteriota bacterium</name>
    <dbReference type="NCBI Taxonomy" id="2212470"/>
    <lineage>
        <taxon>Bacteria</taxon>
        <taxon>Candidatus Eiseniibacteriota</taxon>
    </lineage>
</organism>
<reference evidence="3 4" key="1">
    <citation type="journal article" date="2019" name="Nat. Microbiol.">
        <title>Mediterranean grassland soil C-N compound turnover is dependent on rainfall and depth, and is mediated by genomically divergent microorganisms.</title>
        <authorList>
            <person name="Diamond S."/>
            <person name="Andeer P.F."/>
            <person name="Li Z."/>
            <person name="Crits-Christoph A."/>
            <person name="Burstein D."/>
            <person name="Anantharaman K."/>
            <person name="Lane K.R."/>
            <person name="Thomas B.C."/>
            <person name="Pan C."/>
            <person name="Northen T.R."/>
            <person name="Banfield J.F."/>
        </authorList>
    </citation>
    <scope>NUCLEOTIDE SEQUENCE [LARGE SCALE GENOMIC DNA]</scope>
    <source>
        <strain evidence="3">WS_10</strain>
    </source>
</reference>
<keyword evidence="1" id="KW-0808">Transferase</keyword>
<proteinExistence type="predicted"/>
<dbReference type="EMBL" id="VBPA01000255">
    <property type="protein sequence ID" value="TMQ69900.1"/>
    <property type="molecule type" value="Genomic_DNA"/>
</dbReference>
<comment type="caution">
    <text evidence="3">The sequence shown here is derived from an EMBL/GenBank/DDBJ whole genome shotgun (WGS) entry which is preliminary data.</text>
</comment>